<reference evidence="2" key="1">
    <citation type="submission" date="2012-01" db="EMBL/GenBank/DDBJ databases">
        <authorList>
            <person name="Kim D.-U."/>
            <person name="Kim M.-S."/>
            <person name="Ka J.-O."/>
        </authorList>
    </citation>
    <scope>NUCLEOTIDE SEQUENCE</scope>
    <source>
        <strain evidence="2">712</strain>
        <plasmid evidence="2">p712</plasmid>
    </source>
</reference>
<dbReference type="AlphaFoldDB" id="I3RYM0"/>
<geneLocation type="plasmid" evidence="2">
    <name>p712</name>
</geneLocation>
<name>I3RYM0_RALPI</name>
<accession>I3RYM0</accession>
<dbReference type="EMBL" id="JQ436722">
    <property type="protein sequence ID" value="AFK33107.1"/>
    <property type="molecule type" value="Genomic_DNA"/>
</dbReference>
<evidence type="ECO:0000256" key="1">
    <source>
        <dbReference type="SAM" id="MobiDB-lite"/>
    </source>
</evidence>
<reference evidence="2" key="2">
    <citation type="journal article" date="2013" name="Plasmid">
        <title>Widespread occurrence of the tfd-II genes in soil bacteria revealed by nucleotide sequence analysis of 2,4-dichlorophenoxyacetic acid degradative plasmids pDB1 and p712.</title>
        <authorList>
            <person name="Kim D.U."/>
            <person name="Kim M.S."/>
            <person name="Lim J.S."/>
            <person name="Ka J.O."/>
        </authorList>
    </citation>
    <scope>NUCLEOTIDE SEQUENCE</scope>
    <source>
        <strain evidence="2">712</strain>
        <plasmid evidence="2">p712</plasmid>
    </source>
</reference>
<proteinExistence type="predicted"/>
<gene>
    <name evidence="2" type="ORF">p712_0190</name>
</gene>
<evidence type="ECO:0000313" key="2">
    <source>
        <dbReference type="EMBL" id="AFK33107.1"/>
    </source>
</evidence>
<feature type="region of interest" description="Disordered" evidence="1">
    <location>
        <begin position="78"/>
        <end position="111"/>
    </location>
</feature>
<keyword evidence="2" id="KW-0614">Plasmid</keyword>
<dbReference type="RefSeq" id="WP_015061619.1">
    <property type="nucleotide sequence ID" value="NC_019318.1"/>
</dbReference>
<protein>
    <submittedName>
        <fullName evidence="2">Uncharacterized protein</fullName>
    </submittedName>
</protein>
<organism evidence="2">
    <name type="scientific">Ralstonia pickettii</name>
    <name type="common">Burkholderia pickettii</name>
    <dbReference type="NCBI Taxonomy" id="329"/>
    <lineage>
        <taxon>Bacteria</taxon>
        <taxon>Pseudomonadati</taxon>
        <taxon>Pseudomonadota</taxon>
        <taxon>Betaproteobacteria</taxon>
        <taxon>Burkholderiales</taxon>
        <taxon>Burkholderiaceae</taxon>
        <taxon>Ralstonia</taxon>
    </lineage>
</organism>
<sequence>MRTVTYCTENEETPIFAAAKTGYVVLRIEPGDQGRQSLPSSLRYGASSAFPTLTGPMALAAGLAACLRALWPFHEPTGSQEVPATTGRLDTGDGVDSFGTTRPTMTLEGPLLTLEGPTMPAHY</sequence>